<gene>
    <name evidence="5" type="ORF">TPSB3V08_LOCUS6184</name>
</gene>
<name>A0A7R9D4Q4_TIMPO</name>
<dbReference type="PANTHER" id="PTHR42840">
    <property type="entry name" value="NAD(P)-BINDING ROSSMANN-FOLD SUPERFAMILY PROTEIN-RELATED"/>
    <property type="match status" value="1"/>
</dbReference>
<evidence type="ECO:0008006" key="6">
    <source>
        <dbReference type="Google" id="ProtNLM"/>
    </source>
</evidence>
<protein>
    <recommendedName>
        <fullName evidence="6">Oxidoreductase</fullName>
    </recommendedName>
</protein>
<dbReference type="GO" id="GO:0000166">
    <property type="term" value="F:nucleotide binding"/>
    <property type="evidence" value="ECO:0007669"/>
    <property type="project" value="InterPro"/>
</dbReference>
<evidence type="ECO:0000256" key="1">
    <source>
        <dbReference type="ARBA" id="ARBA00010928"/>
    </source>
</evidence>
<dbReference type="GO" id="GO:0005737">
    <property type="term" value="C:cytoplasm"/>
    <property type="evidence" value="ECO:0007669"/>
    <property type="project" value="TreeGrafter"/>
</dbReference>
<dbReference type="AlphaFoldDB" id="A0A7R9D4Q4"/>
<keyword evidence="2" id="KW-0560">Oxidoreductase</keyword>
<accession>A0A7R9D4Q4</accession>
<dbReference type="Gene3D" id="3.40.50.720">
    <property type="entry name" value="NAD(P)-binding Rossmann-like Domain"/>
    <property type="match status" value="1"/>
</dbReference>
<comment type="similarity">
    <text evidence="1">Belongs to the Gfo/Idh/MocA family.</text>
</comment>
<dbReference type="EMBL" id="OD003525">
    <property type="protein sequence ID" value="CAD7408072.1"/>
    <property type="molecule type" value="Genomic_DNA"/>
</dbReference>
<dbReference type="PANTHER" id="PTHR42840:SF3">
    <property type="entry name" value="BINDING ROSSMANN FOLD OXIDOREDUCTASE, PUTATIVE (AFU_ORTHOLOGUE AFUA_2G10240)-RELATED"/>
    <property type="match status" value="1"/>
</dbReference>
<reference evidence="5" key="1">
    <citation type="submission" date="2020-11" db="EMBL/GenBank/DDBJ databases">
        <authorList>
            <person name="Tran Van P."/>
        </authorList>
    </citation>
    <scope>NUCLEOTIDE SEQUENCE</scope>
</reference>
<organism evidence="5">
    <name type="scientific">Timema poppense</name>
    <name type="common">Walking stick</name>
    <dbReference type="NCBI Taxonomy" id="170557"/>
    <lineage>
        <taxon>Eukaryota</taxon>
        <taxon>Metazoa</taxon>
        <taxon>Ecdysozoa</taxon>
        <taxon>Arthropoda</taxon>
        <taxon>Hexapoda</taxon>
        <taxon>Insecta</taxon>
        <taxon>Pterygota</taxon>
        <taxon>Neoptera</taxon>
        <taxon>Polyneoptera</taxon>
        <taxon>Phasmatodea</taxon>
        <taxon>Timematodea</taxon>
        <taxon>Timematoidea</taxon>
        <taxon>Timematidae</taxon>
        <taxon>Timema</taxon>
    </lineage>
</organism>
<dbReference type="InterPro" id="IPR000683">
    <property type="entry name" value="Gfo/Idh/MocA-like_OxRdtase_N"/>
</dbReference>
<feature type="domain" description="GFO/IDH/MocA-like oxidoreductase" evidence="4">
    <location>
        <begin position="210"/>
        <end position="329"/>
    </location>
</feature>
<dbReference type="Pfam" id="PF01408">
    <property type="entry name" value="GFO_IDH_MocA"/>
    <property type="match status" value="1"/>
</dbReference>
<dbReference type="InterPro" id="IPR036291">
    <property type="entry name" value="NAD(P)-bd_dom_sf"/>
</dbReference>
<evidence type="ECO:0000259" key="3">
    <source>
        <dbReference type="Pfam" id="PF01408"/>
    </source>
</evidence>
<dbReference type="Pfam" id="PF22725">
    <property type="entry name" value="GFO_IDH_MocA_C3"/>
    <property type="match status" value="1"/>
</dbReference>
<evidence type="ECO:0000256" key="2">
    <source>
        <dbReference type="ARBA" id="ARBA00023002"/>
    </source>
</evidence>
<evidence type="ECO:0000313" key="5">
    <source>
        <dbReference type="EMBL" id="CAD7408072.1"/>
    </source>
</evidence>
<dbReference type="Gene3D" id="3.30.360.10">
    <property type="entry name" value="Dihydrodipicolinate Reductase, domain 2"/>
    <property type="match status" value="1"/>
</dbReference>
<feature type="domain" description="Gfo/Idh/MocA-like oxidoreductase N-terminal" evidence="3">
    <location>
        <begin position="79"/>
        <end position="199"/>
    </location>
</feature>
<sequence length="426" mass="47257">MATVIFKDPSPYTQEKTPCHESDYLYQLIGQLPASVAWLANALVVLSSTAEDGEIEVRISVGNEKHVSLKVDAGADKTINVAIFGLGRAGSIHLSNLARNPRTKLVYIVDDQEGKSENIKRYWKLDKVTILKSSEAEKVFNDPKVDAVVVASPTYTHEDIVRKSLEKGKAVFCEKPVAQDIASTKRCYEEAKKAGIPLFTAFNRRFDLAYSQVRDRVRKGEVGHVHTIKVVSRDSPLPTMDYLKISGGIYHDCAVHDIDMICWILGEYPTQVAVVAHANIPEIAAINDHDTVAMVLKFPSGTTGMIDLSRNSCYGYDQRLEVFGPRGIITCHNERPMCGIESQLKLSGSNYNPIYFSFSSRHKLAYNYELEHFLDIVQGKTSKLKVEGKEVLAVSKIATACEESAKTGQFITLKWAPEELPSSVAI</sequence>
<dbReference type="InterPro" id="IPR055170">
    <property type="entry name" value="GFO_IDH_MocA-like_dom"/>
</dbReference>
<proteinExistence type="inferred from homology"/>
<dbReference type="SUPFAM" id="SSF51735">
    <property type="entry name" value="NAD(P)-binding Rossmann-fold domains"/>
    <property type="match status" value="1"/>
</dbReference>
<dbReference type="SUPFAM" id="SSF55347">
    <property type="entry name" value="Glyceraldehyde-3-phosphate dehydrogenase-like, C-terminal domain"/>
    <property type="match status" value="1"/>
</dbReference>
<dbReference type="GO" id="GO:0006740">
    <property type="term" value="P:NADPH regeneration"/>
    <property type="evidence" value="ECO:0007669"/>
    <property type="project" value="TreeGrafter"/>
</dbReference>
<dbReference type="GO" id="GO:0016491">
    <property type="term" value="F:oxidoreductase activity"/>
    <property type="evidence" value="ECO:0007669"/>
    <property type="project" value="UniProtKB-KW"/>
</dbReference>
<evidence type="ECO:0000259" key="4">
    <source>
        <dbReference type="Pfam" id="PF22725"/>
    </source>
</evidence>